<sequence>MGEHPGIRRADDADAEAAGRLLDAFNREFDEPTPGPGFLAERLRALLAEDTIVLLAGTGPDGIAVLRFRPALWSSGQECYLAELYVRPPERHRGLGRELLRAALDAARSQGAVRIELGTAETDVAARRLYEHFGFTHREGGSDGPVLYVYEREL</sequence>
<dbReference type="GO" id="GO:0016747">
    <property type="term" value="F:acyltransferase activity, transferring groups other than amino-acyl groups"/>
    <property type="evidence" value="ECO:0007669"/>
    <property type="project" value="InterPro"/>
</dbReference>
<proteinExistence type="predicted"/>
<keyword evidence="1" id="KW-0808">Transferase</keyword>
<dbReference type="Proteomes" id="UP000598360">
    <property type="component" value="Unassembled WGS sequence"/>
</dbReference>
<accession>A0A929B624</accession>
<reference evidence="4" key="1">
    <citation type="submission" date="2020-10" db="EMBL/GenBank/DDBJ databases">
        <title>Diversity and distribution of actinomycetes associated with coral in the coast of Hainan.</title>
        <authorList>
            <person name="Li F."/>
        </authorList>
    </citation>
    <scope>NUCLEOTIDE SEQUENCE</scope>
    <source>
        <strain evidence="4">HNM0983</strain>
    </source>
</reference>
<organism evidence="4 5">
    <name type="scientific">Saccharopolyspora montiporae</name>
    <dbReference type="NCBI Taxonomy" id="2781240"/>
    <lineage>
        <taxon>Bacteria</taxon>
        <taxon>Bacillati</taxon>
        <taxon>Actinomycetota</taxon>
        <taxon>Actinomycetes</taxon>
        <taxon>Pseudonocardiales</taxon>
        <taxon>Pseudonocardiaceae</taxon>
        <taxon>Saccharopolyspora</taxon>
    </lineage>
</organism>
<evidence type="ECO:0000259" key="3">
    <source>
        <dbReference type="PROSITE" id="PS51186"/>
    </source>
</evidence>
<evidence type="ECO:0000313" key="4">
    <source>
        <dbReference type="EMBL" id="MBE9372930.1"/>
    </source>
</evidence>
<dbReference type="Gene3D" id="3.40.630.30">
    <property type="match status" value="1"/>
</dbReference>
<dbReference type="InterPro" id="IPR000182">
    <property type="entry name" value="GNAT_dom"/>
</dbReference>
<dbReference type="InterPro" id="IPR050832">
    <property type="entry name" value="Bact_Acetyltransf"/>
</dbReference>
<protein>
    <submittedName>
        <fullName evidence="4">GNAT family N-acetyltransferase</fullName>
    </submittedName>
</protein>
<keyword evidence="5" id="KW-1185">Reference proteome</keyword>
<evidence type="ECO:0000313" key="5">
    <source>
        <dbReference type="Proteomes" id="UP000598360"/>
    </source>
</evidence>
<gene>
    <name evidence="4" type="ORF">IQ251_00565</name>
</gene>
<dbReference type="PROSITE" id="PS51186">
    <property type="entry name" value="GNAT"/>
    <property type="match status" value="1"/>
</dbReference>
<name>A0A929B624_9PSEU</name>
<dbReference type="Pfam" id="PF00583">
    <property type="entry name" value="Acetyltransf_1"/>
    <property type="match status" value="1"/>
</dbReference>
<evidence type="ECO:0000256" key="1">
    <source>
        <dbReference type="ARBA" id="ARBA00022679"/>
    </source>
</evidence>
<dbReference type="AlphaFoldDB" id="A0A929B624"/>
<dbReference type="CDD" id="cd04301">
    <property type="entry name" value="NAT_SF"/>
    <property type="match status" value="1"/>
</dbReference>
<feature type="domain" description="N-acetyltransferase" evidence="3">
    <location>
        <begin position="5"/>
        <end position="154"/>
    </location>
</feature>
<keyword evidence="2" id="KW-0012">Acyltransferase</keyword>
<dbReference type="InterPro" id="IPR016181">
    <property type="entry name" value="Acyl_CoA_acyltransferase"/>
</dbReference>
<comment type="caution">
    <text evidence="4">The sequence shown here is derived from an EMBL/GenBank/DDBJ whole genome shotgun (WGS) entry which is preliminary data.</text>
</comment>
<dbReference type="PANTHER" id="PTHR43877">
    <property type="entry name" value="AMINOALKYLPHOSPHONATE N-ACETYLTRANSFERASE-RELATED-RELATED"/>
    <property type="match status" value="1"/>
</dbReference>
<evidence type="ECO:0000256" key="2">
    <source>
        <dbReference type="ARBA" id="ARBA00023315"/>
    </source>
</evidence>
<dbReference type="SUPFAM" id="SSF55729">
    <property type="entry name" value="Acyl-CoA N-acyltransferases (Nat)"/>
    <property type="match status" value="1"/>
</dbReference>
<dbReference type="RefSeq" id="WP_193926380.1">
    <property type="nucleotide sequence ID" value="NZ_JADEYC010000001.1"/>
</dbReference>
<dbReference type="EMBL" id="JADEYC010000001">
    <property type="protein sequence ID" value="MBE9372930.1"/>
    <property type="molecule type" value="Genomic_DNA"/>
</dbReference>